<comment type="similarity">
    <text evidence="1">Belongs to the PhzF family.</text>
</comment>
<evidence type="ECO:0000313" key="4">
    <source>
        <dbReference type="EMBL" id="PAU94646.1"/>
    </source>
</evidence>
<dbReference type="OrthoDB" id="9788221at2"/>
<evidence type="ECO:0000256" key="1">
    <source>
        <dbReference type="ARBA" id="ARBA00008270"/>
    </source>
</evidence>
<dbReference type="Pfam" id="PF02567">
    <property type="entry name" value="PhzC-PhzF"/>
    <property type="match status" value="1"/>
</dbReference>
<evidence type="ECO:0000256" key="3">
    <source>
        <dbReference type="PIRSR" id="PIRSR016184-1"/>
    </source>
</evidence>
<dbReference type="Proteomes" id="UP000218831">
    <property type="component" value="Unassembled WGS sequence"/>
</dbReference>
<dbReference type="RefSeq" id="WP_095606186.1">
    <property type="nucleotide sequence ID" value="NZ_NSKE01000004.1"/>
</dbReference>
<dbReference type="PANTHER" id="PTHR13774">
    <property type="entry name" value="PHENAZINE BIOSYNTHESIS PROTEIN"/>
    <property type="match status" value="1"/>
</dbReference>
<dbReference type="GO" id="GO:0005737">
    <property type="term" value="C:cytoplasm"/>
    <property type="evidence" value="ECO:0007669"/>
    <property type="project" value="TreeGrafter"/>
</dbReference>
<evidence type="ECO:0000313" key="5">
    <source>
        <dbReference type="Proteomes" id="UP000218831"/>
    </source>
</evidence>
<dbReference type="Gene3D" id="3.10.310.10">
    <property type="entry name" value="Diaminopimelate Epimerase, Chain A, domain 1"/>
    <property type="match status" value="2"/>
</dbReference>
<proteinExistence type="inferred from homology"/>
<keyword evidence="5" id="KW-1185">Reference proteome</keyword>
<dbReference type="PIRSF" id="PIRSF016184">
    <property type="entry name" value="PhzC_PhzF"/>
    <property type="match status" value="1"/>
</dbReference>
<dbReference type="AlphaFoldDB" id="A0A2A2GA71"/>
<reference evidence="4 5" key="1">
    <citation type="submission" date="2017-08" db="EMBL/GenBank/DDBJ databases">
        <title>Aliifodinibius alkalisoli sp. nov., isolated from saline alkaline soil.</title>
        <authorList>
            <person name="Liu D."/>
            <person name="Zhang G."/>
        </authorList>
    </citation>
    <scope>NUCLEOTIDE SEQUENCE [LARGE SCALE GENOMIC DNA]</scope>
    <source>
        <strain evidence="4 5">WN023</strain>
    </source>
</reference>
<accession>A0A2A2GA71</accession>
<evidence type="ECO:0000256" key="2">
    <source>
        <dbReference type="ARBA" id="ARBA00023235"/>
    </source>
</evidence>
<protein>
    <submittedName>
        <fullName evidence="4">Isomerase</fullName>
    </submittedName>
</protein>
<dbReference type="GO" id="GO:0016853">
    <property type="term" value="F:isomerase activity"/>
    <property type="evidence" value="ECO:0007669"/>
    <property type="project" value="UniProtKB-KW"/>
</dbReference>
<gene>
    <name evidence="4" type="ORF">CK503_06845</name>
</gene>
<keyword evidence="2 4" id="KW-0413">Isomerase</keyword>
<dbReference type="EMBL" id="NSKE01000004">
    <property type="protein sequence ID" value="PAU94646.1"/>
    <property type="molecule type" value="Genomic_DNA"/>
</dbReference>
<dbReference type="SUPFAM" id="SSF54506">
    <property type="entry name" value="Diaminopimelate epimerase-like"/>
    <property type="match status" value="1"/>
</dbReference>
<organism evidence="4 5">
    <name type="scientific">Fodinibius salipaludis</name>
    <dbReference type="NCBI Taxonomy" id="2032627"/>
    <lineage>
        <taxon>Bacteria</taxon>
        <taxon>Pseudomonadati</taxon>
        <taxon>Balneolota</taxon>
        <taxon>Balneolia</taxon>
        <taxon>Balneolales</taxon>
        <taxon>Balneolaceae</taxon>
        <taxon>Fodinibius</taxon>
    </lineage>
</organism>
<dbReference type="NCBIfam" id="TIGR00654">
    <property type="entry name" value="PhzF_family"/>
    <property type="match status" value="1"/>
</dbReference>
<name>A0A2A2GA71_9BACT</name>
<sequence length="259" mass="29059">MKLPIYQVDAFASEAFEGNPAAVCPLDDWLPDKLMQNIAMENNLSETAFFVEQDGSYRLRWFTPTTEVDLCGHATLASAHVLFEHLDYSKQSIRFDSNSGELMVRKEGNHLVMNFPSAKLNRAEVPDFLEKAVGVSAQELYRDTDYLYAVKTEEQVRNLDPDIPAMAKADVRGIIVTAPGNNYDFVSRFFAPNAGVDEDPVTGSAHTMLTPYWSERLNKKELVGRQVSRRGGTVYCNYKDDRVEIAGEACTVIQGQMEI</sequence>
<comment type="caution">
    <text evidence="4">The sequence shown here is derived from an EMBL/GenBank/DDBJ whole genome shotgun (WGS) entry which is preliminary data.</text>
</comment>
<feature type="active site" evidence="3">
    <location>
        <position position="46"/>
    </location>
</feature>
<dbReference type="PANTHER" id="PTHR13774:SF17">
    <property type="entry name" value="PHENAZINE BIOSYNTHESIS-LIKE DOMAIN-CONTAINING PROTEIN"/>
    <property type="match status" value="1"/>
</dbReference>
<dbReference type="InterPro" id="IPR003719">
    <property type="entry name" value="Phenazine_PhzF-like"/>
</dbReference>